<dbReference type="GO" id="GO:0004190">
    <property type="term" value="F:aspartic-type endopeptidase activity"/>
    <property type="evidence" value="ECO:0007669"/>
    <property type="project" value="UniProtKB-UniRule"/>
</dbReference>
<keyword evidence="4 9" id="KW-0812">Transmembrane</keyword>
<dbReference type="PRINTS" id="PR00781">
    <property type="entry name" value="LIPOSIGPTASE"/>
</dbReference>
<comment type="function">
    <text evidence="9 10">This protein specifically catalyzes the removal of signal peptides from prolipoproteins.</text>
</comment>
<dbReference type="GO" id="GO:0005886">
    <property type="term" value="C:plasma membrane"/>
    <property type="evidence" value="ECO:0007669"/>
    <property type="project" value="UniProtKB-SubCell"/>
</dbReference>
<reference evidence="12 13" key="1">
    <citation type="submission" date="2017-08" db="EMBL/GenBank/DDBJ databases">
        <title>Infants hospitalized years apart are colonized by the same room-sourced microbial strains.</title>
        <authorList>
            <person name="Brooks B."/>
            <person name="Olm M.R."/>
            <person name="Firek B.A."/>
            <person name="Baker R."/>
            <person name="Thomas B.C."/>
            <person name="Morowitz M.J."/>
            <person name="Banfield J.F."/>
        </authorList>
    </citation>
    <scope>NUCLEOTIDE SEQUENCE [LARGE SCALE GENOMIC DNA]</scope>
    <source>
        <strain evidence="12">S2_006_000_R1_57</strain>
    </source>
</reference>
<evidence type="ECO:0000313" key="13">
    <source>
        <dbReference type="Proteomes" id="UP000248606"/>
    </source>
</evidence>
<dbReference type="NCBIfam" id="TIGR00077">
    <property type="entry name" value="lspA"/>
    <property type="match status" value="1"/>
</dbReference>
<gene>
    <name evidence="9 12" type="primary">lspA</name>
    <name evidence="12" type="ORF">DI579_03120</name>
</gene>
<dbReference type="UniPathway" id="UPA00665"/>
<keyword evidence="2 9" id="KW-1003">Cell membrane</keyword>
<feature type="transmembrane region" description="Helical" evidence="9">
    <location>
        <begin position="145"/>
        <end position="171"/>
    </location>
</feature>
<protein>
    <recommendedName>
        <fullName evidence="9">Lipoprotein signal peptidase</fullName>
        <ecNumber evidence="9">3.4.23.36</ecNumber>
    </recommendedName>
    <alternativeName>
        <fullName evidence="9">Prolipoprotein signal peptidase</fullName>
    </alternativeName>
    <alternativeName>
        <fullName evidence="9">Signal peptidase II</fullName>
        <shortName evidence="9">SPase II</shortName>
    </alternativeName>
</protein>
<keyword evidence="6 9" id="KW-0378">Hydrolase</keyword>
<evidence type="ECO:0000256" key="8">
    <source>
        <dbReference type="ARBA" id="ARBA00023136"/>
    </source>
</evidence>
<dbReference type="AlphaFoldDB" id="A0A2W5ICL8"/>
<evidence type="ECO:0000256" key="2">
    <source>
        <dbReference type="ARBA" id="ARBA00022475"/>
    </source>
</evidence>
<evidence type="ECO:0000256" key="11">
    <source>
        <dbReference type="RuleBase" id="RU004181"/>
    </source>
</evidence>
<keyword evidence="7 9" id="KW-1133">Transmembrane helix</keyword>
<name>A0A2W5ICL8_9ACTN</name>
<evidence type="ECO:0000313" key="12">
    <source>
        <dbReference type="EMBL" id="PZP89510.1"/>
    </source>
</evidence>
<feature type="transmembrane region" description="Helical" evidence="9">
    <location>
        <begin position="29"/>
        <end position="50"/>
    </location>
</feature>
<comment type="caution">
    <text evidence="12">The sequence shown here is derived from an EMBL/GenBank/DDBJ whole genome shotgun (WGS) entry which is preliminary data.</text>
</comment>
<evidence type="ECO:0000256" key="7">
    <source>
        <dbReference type="ARBA" id="ARBA00022989"/>
    </source>
</evidence>
<dbReference type="InterPro" id="IPR001872">
    <property type="entry name" value="Peptidase_A8"/>
</dbReference>
<dbReference type="GO" id="GO:0006508">
    <property type="term" value="P:proteolysis"/>
    <property type="evidence" value="ECO:0007669"/>
    <property type="project" value="UniProtKB-KW"/>
</dbReference>
<keyword evidence="5 9" id="KW-0064">Aspartyl protease</keyword>
<feature type="transmembrane region" description="Helical" evidence="9">
    <location>
        <begin position="108"/>
        <end position="125"/>
    </location>
</feature>
<dbReference type="Pfam" id="PF01252">
    <property type="entry name" value="Peptidase_A8"/>
    <property type="match status" value="1"/>
</dbReference>
<feature type="active site" evidence="9">
    <location>
        <position position="155"/>
    </location>
</feature>
<dbReference type="PANTHER" id="PTHR33695">
    <property type="entry name" value="LIPOPROTEIN SIGNAL PEPTIDASE"/>
    <property type="match status" value="1"/>
</dbReference>
<dbReference type="RefSeq" id="WP_303678677.1">
    <property type="nucleotide sequence ID" value="NZ_JBHWSZ010000016.1"/>
</dbReference>
<evidence type="ECO:0000256" key="6">
    <source>
        <dbReference type="ARBA" id="ARBA00022801"/>
    </source>
</evidence>
<comment type="similarity">
    <text evidence="1 9 11">Belongs to the peptidase A8 family.</text>
</comment>
<feature type="active site" evidence="9">
    <location>
        <position position="141"/>
    </location>
</feature>
<dbReference type="EMBL" id="QFOZ01000002">
    <property type="protein sequence ID" value="PZP89510.1"/>
    <property type="molecule type" value="Genomic_DNA"/>
</dbReference>
<evidence type="ECO:0000256" key="9">
    <source>
        <dbReference type="HAMAP-Rule" id="MF_00161"/>
    </source>
</evidence>
<evidence type="ECO:0000256" key="5">
    <source>
        <dbReference type="ARBA" id="ARBA00022750"/>
    </source>
</evidence>
<comment type="subcellular location">
    <subcellularLocation>
        <location evidence="9">Cell membrane</location>
        <topology evidence="9">Multi-pass membrane protein</topology>
    </subcellularLocation>
</comment>
<keyword evidence="3 9" id="KW-0645">Protease</keyword>
<dbReference type="Proteomes" id="UP000248606">
    <property type="component" value="Unassembled WGS sequence"/>
</dbReference>
<evidence type="ECO:0000256" key="10">
    <source>
        <dbReference type="RuleBase" id="RU000594"/>
    </source>
</evidence>
<evidence type="ECO:0000256" key="3">
    <source>
        <dbReference type="ARBA" id="ARBA00022670"/>
    </source>
</evidence>
<comment type="catalytic activity">
    <reaction evidence="9 10">
        <text>Release of signal peptides from bacterial membrane prolipoproteins. Hydrolyzes -Xaa-Yaa-Zaa-|-(S,diacylglyceryl)Cys-, in which Xaa is hydrophobic (preferably Leu), and Yaa (Ala or Ser) and Zaa (Gly or Ala) have small, neutral side chains.</text>
        <dbReference type="EC" id="3.4.23.36"/>
    </reaction>
</comment>
<accession>A0A2W5ICL8</accession>
<sequence>MPVPQKKQSSYDASAAIAARRAAYKRRTLFFALAGIILVIDYLTKAWVVATIPVGETHASWGNIRITHVLNSGAAFGLGEKFTVFITIFSMVIISAVASALWRTTSNAWATGLALILGGAFGNLYDRLFRPPAAFSGHVIDFISVGQFPVFNVADSAVTIGVVIVLICLLVGKKLTVSPAAEKTDASSQVSHL</sequence>
<dbReference type="EC" id="3.4.23.36" evidence="9"/>
<dbReference type="HAMAP" id="MF_00161">
    <property type="entry name" value="LspA"/>
    <property type="match status" value="1"/>
</dbReference>
<feature type="transmembrane region" description="Helical" evidence="9">
    <location>
        <begin position="82"/>
        <end position="101"/>
    </location>
</feature>
<evidence type="ECO:0000256" key="4">
    <source>
        <dbReference type="ARBA" id="ARBA00022692"/>
    </source>
</evidence>
<dbReference type="PANTHER" id="PTHR33695:SF1">
    <property type="entry name" value="LIPOPROTEIN SIGNAL PEPTIDASE"/>
    <property type="match status" value="1"/>
</dbReference>
<evidence type="ECO:0000256" key="1">
    <source>
        <dbReference type="ARBA" id="ARBA00006139"/>
    </source>
</evidence>
<dbReference type="PROSITE" id="PS00855">
    <property type="entry name" value="SPASE_II"/>
    <property type="match status" value="1"/>
</dbReference>
<organism evidence="12 13">
    <name type="scientific">Lawsonella clevelandensis</name>
    <dbReference type="NCBI Taxonomy" id="1528099"/>
    <lineage>
        <taxon>Bacteria</taxon>
        <taxon>Bacillati</taxon>
        <taxon>Actinomycetota</taxon>
        <taxon>Actinomycetes</taxon>
        <taxon>Mycobacteriales</taxon>
        <taxon>Lawsonellaceae</taxon>
        <taxon>Lawsonella</taxon>
    </lineage>
</organism>
<comment type="pathway">
    <text evidence="9">Protein modification; lipoprotein biosynthesis (signal peptide cleavage).</text>
</comment>
<proteinExistence type="inferred from homology"/>
<keyword evidence="8 9" id="KW-0472">Membrane</keyword>